<feature type="compositionally biased region" description="Basic and acidic residues" evidence="1">
    <location>
        <begin position="80"/>
        <end position="89"/>
    </location>
</feature>
<keyword evidence="2" id="KW-0472">Membrane</keyword>
<comment type="caution">
    <text evidence="3">The sequence shown here is derived from an EMBL/GenBank/DDBJ whole genome shotgun (WGS) entry which is preliminary data.</text>
</comment>
<keyword evidence="2" id="KW-0812">Transmembrane</keyword>
<proteinExistence type="predicted"/>
<dbReference type="EMBL" id="CAJPDS010000073">
    <property type="protein sequence ID" value="CAF9934209.1"/>
    <property type="molecule type" value="Genomic_DNA"/>
</dbReference>
<feature type="region of interest" description="Disordered" evidence="1">
    <location>
        <begin position="75"/>
        <end position="108"/>
    </location>
</feature>
<feature type="transmembrane region" description="Helical" evidence="2">
    <location>
        <begin position="35"/>
        <end position="57"/>
    </location>
</feature>
<keyword evidence="4" id="KW-1185">Reference proteome</keyword>
<keyword evidence="2" id="KW-1133">Transmembrane helix</keyword>
<evidence type="ECO:0000313" key="3">
    <source>
        <dbReference type="EMBL" id="CAF9934209.1"/>
    </source>
</evidence>
<gene>
    <name evidence="3" type="ORF">HETSPECPRED_009142</name>
</gene>
<name>A0A8H3IZ37_9LECA</name>
<evidence type="ECO:0000256" key="2">
    <source>
        <dbReference type="SAM" id="Phobius"/>
    </source>
</evidence>
<sequence length="158" mass="17680">MPNAPPINTSATVPLAATATVRPNRRGPSMMATPVIVFVVIGIASALVLGGIIIICIHKTGQEDASVNWRRQWSKSKAGMVREKDKEPSQDTTPLSNEKHRRIPDIEPGPILNDDGLRRRLELGECSFEGMYGWLIENLMRLHLQDFIDVTYEHARRI</sequence>
<organism evidence="3 4">
    <name type="scientific">Heterodermia speciosa</name>
    <dbReference type="NCBI Taxonomy" id="116794"/>
    <lineage>
        <taxon>Eukaryota</taxon>
        <taxon>Fungi</taxon>
        <taxon>Dikarya</taxon>
        <taxon>Ascomycota</taxon>
        <taxon>Pezizomycotina</taxon>
        <taxon>Lecanoromycetes</taxon>
        <taxon>OSLEUM clade</taxon>
        <taxon>Lecanoromycetidae</taxon>
        <taxon>Caliciales</taxon>
        <taxon>Physciaceae</taxon>
        <taxon>Heterodermia</taxon>
    </lineage>
</organism>
<evidence type="ECO:0000313" key="4">
    <source>
        <dbReference type="Proteomes" id="UP000664521"/>
    </source>
</evidence>
<dbReference type="Proteomes" id="UP000664521">
    <property type="component" value="Unassembled WGS sequence"/>
</dbReference>
<accession>A0A8H3IZ37</accession>
<protein>
    <submittedName>
        <fullName evidence="3">Uncharacterized protein</fullName>
    </submittedName>
</protein>
<dbReference type="AlphaFoldDB" id="A0A8H3IZ37"/>
<evidence type="ECO:0000256" key="1">
    <source>
        <dbReference type="SAM" id="MobiDB-lite"/>
    </source>
</evidence>
<reference evidence="3" key="1">
    <citation type="submission" date="2021-03" db="EMBL/GenBank/DDBJ databases">
        <authorList>
            <person name="Tagirdzhanova G."/>
        </authorList>
    </citation>
    <scope>NUCLEOTIDE SEQUENCE</scope>
</reference>